<proteinExistence type="predicted"/>
<evidence type="ECO:0000256" key="1">
    <source>
        <dbReference type="SAM" id="Phobius"/>
    </source>
</evidence>
<name>A0AAV0FY28_9ASTE</name>
<keyword evidence="1" id="KW-0472">Membrane</keyword>
<evidence type="ECO:0000313" key="2">
    <source>
        <dbReference type="EMBL" id="CAH9140284.1"/>
    </source>
</evidence>
<keyword evidence="1" id="KW-1133">Transmembrane helix</keyword>
<evidence type="ECO:0000313" key="3">
    <source>
        <dbReference type="Proteomes" id="UP001152523"/>
    </source>
</evidence>
<feature type="transmembrane region" description="Helical" evidence="1">
    <location>
        <begin position="64"/>
        <end position="93"/>
    </location>
</feature>
<dbReference type="Proteomes" id="UP001152523">
    <property type="component" value="Unassembled WGS sequence"/>
</dbReference>
<feature type="non-terminal residue" evidence="2">
    <location>
        <position position="140"/>
    </location>
</feature>
<keyword evidence="3" id="KW-1185">Reference proteome</keyword>
<reference evidence="2" key="1">
    <citation type="submission" date="2022-07" db="EMBL/GenBank/DDBJ databases">
        <authorList>
            <person name="Macas J."/>
            <person name="Novak P."/>
            <person name="Neumann P."/>
        </authorList>
    </citation>
    <scope>NUCLEOTIDE SEQUENCE</scope>
</reference>
<sequence length="140" mass="15891">MKMTASGRFATSAGRGELYGFRASQMMIYYGGSFRVVRRIRPPPEPPSLVVRDARVCESFPISFHYFVILFLVIVYVVRFVSLFGNLALFYVIEHVWIYGNTFGCVKPITWLAIRVALSGVTVSNAHHRVYSRSCWSLVG</sequence>
<accession>A0AAV0FY28</accession>
<gene>
    <name evidence="2" type="ORF">CEPIT_LOCUS38222</name>
</gene>
<keyword evidence="1" id="KW-0812">Transmembrane</keyword>
<organism evidence="2 3">
    <name type="scientific">Cuscuta epithymum</name>
    <dbReference type="NCBI Taxonomy" id="186058"/>
    <lineage>
        <taxon>Eukaryota</taxon>
        <taxon>Viridiplantae</taxon>
        <taxon>Streptophyta</taxon>
        <taxon>Embryophyta</taxon>
        <taxon>Tracheophyta</taxon>
        <taxon>Spermatophyta</taxon>
        <taxon>Magnoliopsida</taxon>
        <taxon>eudicotyledons</taxon>
        <taxon>Gunneridae</taxon>
        <taxon>Pentapetalae</taxon>
        <taxon>asterids</taxon>
        <taxon>lamiids</taxon>
        <taxon>Solanales</taxon>
        <taxon>Convolvulaceae</taxon>
        <taxon>Cuscuteae</taxon>
        <taxon>Cuscuta</taxon>
        <taxon>Cuscuta subgen. Cuscuta</taxon>
    </lineage>
</organism>
<protein>
    <submittedName>
        <fullName evidence="2">Uncharacterized protein</fullName>
    </submittedName>
</protein>
<dbReference type="EMBL" id="CAMAPF010001023">
    <property type="protein sequence ID" value="CAH9140284.1"/>
    <property type="molecule type" value="Genomic_DNA"/>
</dbReference>
<dbReference type="AlphaFoldDB" id="A0AAV0FY28"/>
<comment type="caution">
    <text evidence="2">The sequence shown here is derived from an EMBL/GenBank/DDBJ whole genome shotgun (WGS) entry which is preliminary data.</text>
</comment>